<dbReference type="AlphaFoldDB" id="A0A7K5N0V4"/>
<dbReference type="GO" id="GO:0071947">
    <property type="term" value="P:protein deubiquitination involved in ubiquitin-dependent protein catabolic process"/>
    <property type="evidence" value="ECO:0007669"/>
    <property type="project" value="TreeGrafter"/>
</dbReference>
<dbReference type="Gene3D" id="1.25.40.560">
    <property type="match status" value="1"/>
</dbReference>
<feature type="region of interest" description="Disordered" evidence="20">
    <location>
        <begin position="117"/>
        <end position="137"/>
    </location>
</feature>
<dbReference type="GO" id="GO:0035523">
    <property type="term" value="P:protein K29-linked deubiquitination"/>
    <property type="evidence" value="ECO:0007669"/>
    <property type="project" value="TreeGrafter"/>
</dbReference>
<proteinExistence type="inferred from homology"/>
<keyword evidence="17" id="KW-0539">Nucleus</keyword>
<dbReference type="GO" id="GO:0016477">
    <property type="term" value="P:cell migration"/>
    <property type="evidence" value="ECO:0007669"/>
    <property type="project" value="TreeGrafter"/>
</dbReference>
<dbReference type="CDD" id="cd22767">
    <property type="entry name" value="OTU_ZRANB1"/>
    <property type="match status" value="1"/>
</dbReference>
<dbReference type="GO" id="GO:0016055">
    <property type="term" value="P:Wnt signaling pathway"/>
    <property type="evidence" value="ECO:0007669"/>
    <property type="project" value="UniProtKB-KW"/>
</dbReference>
<dbReference type="GO" id="GO:0004843">
    <property type="term" value="F:cysteine-type deubiquitinase activity"/>
    <property type="evidence" value="ECO:0007669"/>
    <property type="project" value="UniProtKB-EC"/>
</dbReference>
<evidence type="ECO:0000256" key="19">
    <source>
        <dbReference type="PROSITE-ProRule" id="PRU00322"/>
    </source>
</evidence>
<feature type="non-terminal residue" evidence="23">
    <location>
        <position position="711"/>
    </location>
</feature>
<evidence type="ECO:0000256" key="4">
    <source>
        <dbReference type="ARBA" id="ARBA00005865"/>
    </source>
</evidence>
<dbReference type="InterPro" id="IPR041294">
    <property type="entry name" value="AnkUBD"/>
</dbReference>
<keyword evidence="6" id="KW-0963">Cytoplasm</keyword>
<dbReference type="PROSITE" id="PS50802">
    <property type="entry name" value="OTU"/>
    <property type="match status" value="1"/>
</dbReference>
<comment type="catalytic activity">
    <reaction evidence="1">
        <text>Thiol-dependent hydrolysis of ester, thioester, amide, peptide and isopeptide bonds formed by the C-terminal Gly of ubiquitin (a 76-residue protein attached to proteins as an intracellular targeting signal).</text>
        <dbReference type="EC" id="3.4.19.12"/>
    </reaction>
</comment>
<keyword evidence="9" id="KW-0479">Metal-binding</keyword>
<dbReference type="GO" id="GO:0007010">
    <property type="term" value="P:cytoskeleton organization"/>
    <property type="evidence" value="ECO:0007669"/>
    <property type="project" value="TreeGrafter"/>
</dbReference>
<keyword evidence="8" id="KW-0879">Wnt signaling pathway</keyword>
<keyword evidence="15" id="KW-0862">Zinc</keyword>
<evidence type="ECO:0000256" key="9">
    <source>
        <dbReference type="ARBA" id="ARBA00022723"/>
    </source>
</evidence>
<dbReference type="GO" id="GO:0005737">
    <property type="term" value="C:cytoplasm"/>
    <property type="evidence" value="ECO:0007669"/>
    <property type="project" value="UniProtKB-SubCell"/>
</dbReference>
<dbReference type="InterPro" id="IPR051346">
    <property type="entry name" value="OTU_Deubiquitinase"/>
</dbReference>
<organism evidence="23 24">
    <name type="scientific">Chroicocephalus maculipennis</name>
    <name type="common">Brown-hooded gull</name>
    <name type="synonym">Larus maculipennis</name>
    <dbReference type="NCBI Taxonomy" id="287016"/>
    <lineage>
        <taxon>Eukaryota</taxon>
        <taxon>Metazoa</taxon>
        <taxon>Chordata</taxon>
        <taxon>Craniata</taxon>
        <taxon>Vertebrata</taxon>
        <taxon>Euteleostomi</taxon>
        <taxon>Archelosauria</taxon>
        <taxon>Archosauria</taxon>
        <taxon>Dinosauria</taxon>
        <taxon>Saurischia</taxon>
        <taxon>Theropoda</taxon>
        <taxon>Coelurosauria</taxon>
        <taxon>Aves</taxon>
        <taxon>Neognathae</taxon>
        <taxon>Neoaves</taxon>
        <taxon>Charadriiformes</taxon>
        <taxon>Laridae</taxon>
        <taxon>Chroicocephalus</taxon>
    </lineage>
</organism>
<dbReference type="Gene3D" id="4.10.1060.10">
    <property type="entry name" value="Zinc finger, RanBP2-type"/>
    <property type="match status" value="3"/>
</dbReference>
<feature type="domain" description="OTU" evidence="22">
    <location>
        <begin position="435"/>
        <end position="595"/>
    </location>
</feature>
<evidence type="ECO:0000256" key="20">
    <source>
        <dbReference type="SAM" id="MobiDB-lite"/>
    </source>
</evidence>
<dbReference type="GO" id="GO:0030177">
    <property type="term" value="P:positive regulation of Wnt signaling pathway"/>
    <property type="evidence" value="ECO:0007669"/>
    <property type="project" value="TreeGrafter"/>
</dbReference>
<reference evidence="23 24" key="1">
    <citation type="submission" date="2019-09" db="EMBL/GenBank/DDBJ databases">
        <title>Bird 10,000 Genomes (B10K) Project - Family phase.</title>
        <authorList>
            <person name="Zhang G."/>
        </authorList>
    </citation>
    <scope>NUCLEOTIDE SEQUENCE [LARGE SCALE GENOMIC DNA]</scope>
    <source>
        <strain evidence="23">B10K-DU-021-33</strain>
        <tissue evidence="23">Mixed tissue sample</tissue>
    </source>
</reference>
<keyword evidence="12" id="KW-0833">Ubl conjugation pathway</keyword>
<dbReference type="PROSITE" id="PS01358">
    <property type="entry name" value="ZF_RANBP2_1"/>
    <property type="match status" value="3"/>
</dbReference>
<feature type="domain" description="RanBP2-type" evidence="21">
    <location>
        <begin position="87"/>
        <end position="116"/>
    </location>
</feature>
<evidence type="ECO:0000256" key="14">
    <source>
        <dbReference type="ARBA" id="ARBA00022807"/>
    </source>
</evidence>
<sequence>KCTMTERGIKWACEYCTYENWPSAIKCTMCRAQRPSGTIITEDPFKSGSSDIGRDWDPSSTEGGSSPLICPDSSARPRVKSSYSMESANKWSCHMCTYLNWPRAIRCTQCLSQRRTRSPTESPQSSGSGSRPVPFSVDPCEEYNDRNKLNTRAQHWTCSVCTYENWAKARKCVVCDHPRPNNIEAIELADTEEASSIINEQDRARWRGSCSSGNSQRRSPPTTKRESDVKMDFQRIELAGAVGSKEELEVDFKKLKQIKNRMKKTDWLFLNACVGVVEGDLAAVEAYKSSGGDIARQLTADEVRLLNRPSAFDVGYTLVHLAIRFQRQDMLAILLTEVSQHAAKCIPAMVCPEVTEQIRREIAASLHQRKGDFACYFLTDLVTFTLPADIEDLPPTVQEKLFDEVLDRDVQKELEEESPIINWSLELGTRLDSRLYALWNRTAGDCLLDSVLQATWGIYDKDSVLRKALHDSLHDCSHWFYTRWKEWESWYSQSFGLHFSLREEQWQEDWAFILSLASQPGASLEQTHIFVLAHILRRPIIVYGVKYYKSFRGETLGYTRFQGVYLPLLWEQSFCWKSPIALGYTRGHFSALVAMENDGYGNRGAGANLNTDDDVTVTFLPLVDSERKLLHIHFLSAQEIGNEEQQEKLLREWLDCCVTEGGVLVAMQKSSRRRNHPLVTQMVEKWLDRYRQIRPCTSLSDGEEDEDDDDE</sequence>
<dbReference type="Pfam" id="PF00641">
    <property type="entry name" value="Zn_ribbon_RanBP"/>
    <property type="match status" value="2"/>
</dbReference>
<evidence type="ECO:0000256" key="2">
    <source>
        <dbReference type="ARBA" id="ARBA00004123"/>
    </source>
</evidence>
<evidence type="ECO:0000256" key="15">
    <source>
        <dbReference type="ARBA" id="ARBA00022833"/>
    </source>
</evidence>
<dbReference type="PROSITE" id="PS50199">
    <property type="entry name" value="ZF_RANBP2_2"/>
    <property type="match status" value="3"/>
</dbReference>
<keyword evidence="13" id="KW-0378">Hydrolase</keyword>
<dbReference type="InterPro" id="IPR049768">
    <property type="entry name" value="ZRANB1_OTU"/>
</dbReference>
<dbReference type="InterPro" id="IPR001876">
    <property type="entry name" value="Znf_RanBP2"/>
</dbReference>
<dbReference type="FunFam" id="4.10.1060.10:FF:000012">
    <property type="entry name" value="ubiquitin thioesterase ZRANB1 isoform X1"/>
    <property type="match status" value="1"/>
</dbReference>
<feature type="domain" description="RanBP2-type" evidence="21">
    <location>
        <begin position="6"/>
        <end position="36"/>
    </location>
</feature>
<evidence type="ECO:0000259" key="22">
    <source>
        <dbReference type="PROSITE" id="PS50802"/>
    </source>
</evidence>
<dbReference type="SMART" id="SM00547">
    <property type="entry name" value="ZnF_RBZ"/>
    <property type="match status" value="3"/>
</dbReference>
<evidence type="ECO:0000259" key="21">
    <source>
        <dbReference type="PROSITE" id="PS50199"/>
    </source>
</evidence>
<evidence type="ECO:0000256" key="13">
    <source>
        <dbReference type="ARBA" id="ARBA00022801"/>
    </source>
</evidence>
<dbReference type="GO" id="GO:0008270">
    <property type="term" value="F:zinc ion binding"/>
    <property type="evidence" value="ECO:0007669"/>
    <property type="project" value="UniProtKB-KW"/>
</dbReference>
<dbReference type="SUPFAM" id="SSF90209">
    <property type="entry name" value="Ran binding protein zinc finger-like"/>
    <property type="match status" value="3"/>
</dbReference>
<gene>
    <name evidence="23" type="primary">Zranb1</name>
    <name evidence="23" type="ORF">CHRMAC_R06232</name>
</gene>
<feature type="compositionally biased region" description="Polar residues" evidence="20">
    <location>
        <begin position="209"/>
        <end position="222"/>
    </location>
</feature>
<name>A0A7K5N0V4_CHRMC</name>
<dbReference type="Pfam" id="PF02338">
    <property type="entry name" value="OTU"/>
    <property type="match status" value="1"/>
</dbReference>
<keyword evidence="11 19" id="KW-0863">Zinc-finger</keyword>
<keyword evidence="16" id="KW-0040">ANK repeat</keyword>
<evidence type="ECO:0000256" key="18">
    <source>
        <dbReference type="ARBA" id="ARBA00059005"/>
    </source>
</evidence>
<dbReference type="Proteomes" id="UP000524558">
    <property type="component" value="Unassembled WGS sequence"/>
</dbReference>
<evidence type="ECO:0000256" key="16">
    <source>
        <dbReference type="ARBA" id="ARBA00023043"/>
    </source>
</evidence>
<evidence type="ECO:0000256" key="3">
    <source>
        <dbReference type="ARBA" id="ARBA00004496"/>
    </source>
</evidence>
<accession>A0A7K5N0V4</accession>
<evidence type="ECO:0000313" key="24">
    <source>
        <dbReference type="Proteomes" id="UP000524558"/>
    </source>
</evidence>
<comment type="function">
    <text evidence="18">Ubiquitin thioesterase, which specifically hydrolyzes 'Lys-29'-linked and 'Lys-33'-linked diubiquitin. Also cleaves 'Lys-63'-linked chains, but with 40-fold less efficiency compared to 'Lys-29'-linked ones. Positive regulator of the Wnt signaling pathway that deubiquitinates APC protein, a negative regulator of Wnt-mediated transcription. Acts as a regulator of autophagy by mediating deubiquitination of PIK3C3/VPS34, thereby promoting autophagosome maturation. Plays a role in the regulation of cell morphology and cytoskeletal organization. Required in the stress fiber dynamics and cell migration.</text>
</comment>
<dbReference type="GO" id="GO:0070530">
    <property type="term" value="F:K63-linked polyubiquitin modification-dependent protein binding"/>
    <property type="evidence" value="ECO:0007669"/>
    <property type="project" value="TreeGrafter"/>
</dbReference>
<evidence type="ECO:0000256" key="6">
    <source>
        <dbReference type="ARBA" id="ARBA00022490"/>
    </source>
</evidence>
<dbReference type="Pfam" id="PF18418">
    <property type="entry name" value="AnkUBD"/>
    <property type="match status" value="1"/>
</dbReference>
<feature type="region of interest" description="Disordered" evidence="20">
    <location>
        <begin position="204"/>
        <end position="228"/>
    </location>
</feature>
<dbReference type="PANTHER" id="PTHR13367">
    <property type="entry name" value="UBIQUITIN THIOESTERASE"/>
    <property type="match status" value="1"/>
</dbReference>
<evidence type="ECO:0000256" key="12">
    <source>
        <dbReference type="ARBA" id="ARBA00022786"/>
    </source>
</evidence>
<dbReference type="EMBL" id="VYZF01000066">
    <property type="protein sequence ID" value="NWT36758.1"/>
    <property type="molecule type" value="Genomic_DNA"/>
</dbReference>
<feature type="domain" description="RanBP2-type" evidence="21">
    <location>
        <begin position="152"/>
        <end position="181"/>
    </location>
</feature>
<protein>
    <recommendedName>
        <fullName evidence="5">ubiquitinyl hydrolase 1</fullName>
        <ecNumber evidence="5">3.4.19.12</ecNumber>
    </recommendedName>
</protein>
<dbReference type="InterPro" id="IPR036443">
    <property type="entry name" value="Znf_RanBP2_sf"/>
</dbReference>
<dbReference type="InterPro" id="IPR003323">
    <property type="entry name" value="OTU_dom"/>
</dbReference>
<dbReference type="EC" id="3.4.19.12" evidence="5"/>
<comment type="similarity">
    <text evidence="4">Belongs to the peptidase C64 family.</text>
</comment>
<evidence type="ECO:0000256" key="17">
    <source>
        <dbReference type="ARBA" id="ARBA00023242"/>
    </source>
</evidence>
<evidence type="ECO:0000256" key="11">
    <source>
        <dbReference type="ARBA" id="ARBA00022771"/>
    </source>
</evidence>
<feature type="compositionally biased region" description="Polar residues" evidence="20">
    <location>
        <begin position="117"/>
        <end position="129"/>
    </location>
</feature>
<feature type="non-terminal residue" evidence="23">
    <location>
        <position position="1"/>
    </location>
</feature>
<evidence type="ECO:0000313" key="23">
    <source>
        <dbReference type="EMBL" id="NWT36758.1"/>
    </source>
</evidence>
<evidence type="ECO:0000256" key="10">
    <source>
        <dbReference type="ARBA" id="ARBA00022737"/>
    </source>
</evidence>
<dbReference type="PANTHER" id="PTHR13367:SF28">
    <property type="entry name" value="UBIQUITIN THIOESTERASE ZRANB1"/>
    <property type="match status" value="1"/>
</dbReference>
<comment type="subcellular location">
    <subcellularLocation>
        <location evidence="3">Cytoplasm</location>
    </subcellularLocation>
    <subcellularLocation>
        <location evidence="2">Nucleus</location>
    </subcellularLocation>
</comment>
<dbReference type="FunFam" id="4.10.1060.10:FF:000011">
    <property type="entry name" value="ubiquitin thioesterase ZRANB1 isoform X1"/>
    <property type="match status" value="1"/>
</dbReference>
<keyword evidence="14" id="KW-0788">Thiol protease</keyword>
<keyword evidence="10" id="KW-0677">Repeat</keyword>
<feature type="region of interest" description="Disordered" evidence="20">
    <location>
        <begin position="41"/>
        <end position="76"/>
    </location>
</feature>
<comment type="caution">
    <text evidence="23">The sequence shown here is derived from an EMBL/GenBank/DDBJ whole genome shotgun (WGS) entry which is preliminary data.</text>
</comment>
<evidence type="ECO:0000256" key="7">
    <source>
        <dbReference type="ARBA" id="ARBA00022670"/>
    </source>
</evidence>
<keyword evidence="7" id="KW-0645">Protease</keyword>
<evidence type="ECO:0000256" key="8">
    <source>
        <dbReference type="ARBA" id="ARBA00022687"/>
    </source>
</evidence>
<dbReference type="GO" id="GO:1990168">
    <property type="term" value="P:protein K33-linked deubiquitination"/>
    <property type="evidence" value="ECO:0007669"/>
    <property type="project" value="TreeGrafter"/>
</dbReference>
<dbReference type="FunFam" id="4.10.1060.10:FF:000006">
    <property type="entry name" value="ubiquitin thioesterase ZRANB1 isoform X1"/>
    <property type="match status" value="1"/>
</dbReference>
<evidence type="ECO:0000256" key="5">
    <source>
        <dbReference type="ARBA" id="ARBA00012759"/>
    </source>
</evidence>
<dbReference type="FunFam" id="1.25.40.560:FF:000001">
    <property type="entry name" value="ubiquitin thioesterase ZRANB1 isoform X1"/>
    <property type="match status" value="1"/>
</dbReference>
<dbReference type="GO" id="GO:0005634">
    <property type="term" value="C:nucleus"/>
    <property type="evidence" value="ECO:0007669"/>
    <property type="project" value="UniProtKB-SubCell"/>
</dbReference>
<keyword evidence="24" id="KW-1185">Reference proteome</keyword>
<evidence type="ECO:0000256" key="1">
    <source>
        <dbReference type="ARBA" id="ARBA00000707"/>
    </source>
</evidence>